<accession>A0A0A9AFA3</accession>
<sequence>MSSPMKPKGSMSKSEPFQVKYSRSNIFIAEAISSPPSALVSPVGNLYK</sequence>
<reference evidence="1" key="2">
    <citation type="journal article" date="2015" name="Data Brief">
        <title>Shoot transcriptome of the giant reed, Arundo donax.</title>
        <authorList>
            <person name="Barrero R.A."/>
            <person name="Guerrero F.D."/>
            <person name="Moolhuijzen P."/>
            <person name="Goolsby J.A."/>
            <person name="Tidwell J."/>
            <person name="Bellgard S.E."/>
            <person name="Bellgard M.I."/>
        </authorList>
    </citation>
    <scope>NUCLEOTIDE SEQUENCE</scope>
    <source>
        <tissue evidence="1">Shoot tissue taken approximately 20 cm above the soil surface</tissue>
    </source>
</reference>
<dbReference type="AlphaFoldDB" id="A0A0A9AFA3"/>
<proteinExistence type="predicted"/>
<organism evidence="1">
    <name type="scientific">Arundo donax</name>
    <name type="common">Giant reed</name>
    <name type="synonym">Donax arundinaceus</name>
    <dbReference type="NCBI Taxonomy" id="35708"/>
    <lineage>
        <taxon>Eukaryota</taxon>
        <taxon>Viridiplantae</taxon>
        <taxon>Streptophyta</taxon>
        <taxon>Embryophyta</taxon>
        <taxon>Tracheophyta</taxon>
        <taxon>Spermatophyta</taxon>
        <taxon>Magnoliopsida</taxon>
        <taxon>Liliopsida</taxon>
        <taxon>Poales</taxon>
        <taxon>Poaceae</taxon>
        <taxon>PACMAD clade</taxon>
        <taxon>Arundinoideae</taxon>
        <taxon>Arundineae</taxon>
        <taxon>Arundo</taxon>
    </lineage>
</organism>
<evidence type="ECO:0000313" key="1">
    <source>
        <dbReference type="EMBL" id="JAD49826.1"/>
    </source>
</evidence>
<reference evidence="1" key="1">
    <citation type="submission" date="2014-09" db="EMBL/GenBank/DDBJ databases">
        <authorList>
            <person name="Magalhaes I.L.F."/>
            <person name="Oliveira U."/>
            <person name="Santos F.R."/>
            <person name="Vidigal T.H.D.A."/>
            <person name="Brescovit A.D."/>
            <person name="Santos A.J."/>
        </authorList>
    </citation>
    <scope>NUCLEOTIDE SEQUENCE</scope>
    <source>
        <tissue evidence="1">Shoot tissue taken approximately 20 cm above the soil surface</tissue>
    </source>
</reference>
<protein>
    <submittedName>
        <fullName evidence="1">Uncharacterized protein</fullName>
    </submittedName>
</protein>
<name>A0A0A9AFA3_ARUDO</name>
<dbReference type="EMBL" id="GBRH01248069">
    <property type="protein sequence ID" value="JAD49826.1"/>
    <property type="molecule type" value="Transcribed_RNA"/>
</dbReference>